<sequence>MYCEAIQIKYLAVSFQGN</sequence>
<dbReference type="EMBL" id="GBXM01052135">
    <property type="protein sequence ID" value="JAH56442.1"/>
    <property type="molecule type" value="Transcribed_RNA"/>
</dbReference>
<reference evidence="1" key="2">
    <citation type="journal article" date="2015" name="Fish Shellfish Immunol.">
        <title>Early steps in the European eel (Anguilla anguilla)-Vibrio vulnificus interaction in the gills: Role of the RtxA13 toxin.</title>
        <authorList>
            <person name="Callol A."/>
            <person name="Pajuelo D."/>
            <person name="Ebbesson L."/>
            <person name="Teles M."/>
            <person name="MacKenzie S."/>
            <person name="Amaro C."/>
        </authorList>
    </citation>
    <scope>NUCLEOTIDE SEQUENCE</scope>
</reference>
<name>A0A0E9TSL0_ANGAN</name>
<accession>A0A0E9TSL0</accession>
<organism evidence="1">
    <name type="scientific">Anguilla anguilla</name>
    <name type="common">European freshwater eel</name>
    <name type="synonym">Muraena anguilla</name>
    <dbReference type="NCBI Taxonomy" id="7936"/>
    <lineage>
        <taxon>Eukaryota</taxon>
        <taxon>Metazoa</taxon>
        <taxon>Chordata</taxon>
        <taxon>Craniata</taxon>
        <taxon>Vertebrata</taxon>
        <taxon>Euteleostomi</taxon>
        <taxon>Actinopterygii</taxon>
        <taxon>Neopterygii</taxon>
        <taxon>Teleostei</taxon>
        <taxon>Anguilliformes</taxon>
        <taxon>Anguillidae</taxon>
        <taxon>Anguilla</taxon>
    </lineage>
</organism>
<protein>
    <submittedName>
        <fullName evidence="1">Uncharacterized protein</fullName>
    </submittedName>
</protein>
<proteinExistence type="predicted"/>
<reference evidence="1" key="1">
    <citation type="submission" date="2014-11" db="EMBL/GenBank/DDBJ databases">
        <authorList>
            <person name="Amaro Gonzalez C."/>
        </authorList>
    </citation>
    <scope>NUCLEOTIDE SEQUENCE</scope>
</reference>
<dbReference type="AlphaFoldDB" id="A0A0E9TSL0"/>
<evidence type="ECO:0000313" key="1">
    <source>
        <dbReference type="EMBL" id="JAH56442.1"/>
    </source>
</evidence>